<sequence>MTVTLSRLEFELCWDHLKPGDYPTILSIPSHGATADERRALFQDAWRGLEARGLAARGALDVRLADWLTLLAHPEREVDARLRLDGGPRVRAVAAAGQGHAVLAVLTADGLSLAGIDEAALAASVVALLPPHPTPRSRSVSVLAADLDRAAAVAGQSVARMENALRDSGLARADAQKIAQVLGGVTRMGQFGAAARSVRHGRLGPRRRGSYAVSFYDDAEGRWQFTRRPSGDGREWATLSPADHPRLVHAVAELVASTDAVSAR</sequence>
<organism evidence="5 6">
    <name type="scientific">Saccharothrix hoggarensis</name>
    <dbReference type="NCBI Taxonomy" id="913853"/>
    <lineage>
        <taxon>Bacteria</taxon>
        <taxon>Bacillati</taxon>
        <taxon>Actinomycetota</taxon>
        <taxon>Actinomycetes</taxon>
        <taxon>Pseudonocardiales</taxon>
        <taxon>Pseudonocardiaceae</taxon>
        <taxon>Saccharothrix</taxon>
    </lineage>
</organism>
<evidence type="ECO:0000256" key="1">
    <source>
        <dbReference type="ARBA" id="ARBA00004496"/>
    </source>
</evidence>
<reference evidence="6" key="1">
    <citation type="journal article" date="2019" name="Int. J. Syst. Evol. Microbiol.">
        <title>The Global Catalogue of Microorganisms (GCM) 10K type strain sequencing project: providing services to taxonomists for standard genome sequencing and annotation.</title>
        <authorList>
            <consortium name="The Broad Institute Genomics Platform"/>
            <consortium name="The Broad Institute Genome Sequencing Center for Infectious Disease"/>
            <person name="Wu L."/>
            <person name="Ma J."/>
        </authorList>
    </citation>
    <scope>NUCLEOTIDE SEQUENCE [LARGE SCALE GENOMIC DNA]</scope>
    <source>
        <strain evidence="6">CCUG 60214</strain>
    </source>
</reference>
<dbReference type="EMBL" id="JBHTLK010000011">
    <property type="protein sequence ID" value="MFD1146336.1"/>
    <property type="molecule type" value="Genomic_DNA"/>
</dbReference>
<dbReference type="InterPro" id="IPR025734">
    <property type="entry name" value="EspG"/>
</dbReference>
<dbReference type="Pfam" id="PF14011">
    <property type="entry name" value="ESX-1_EspG"/>
    <property type="match status" value="1"/>
</dbReference>
<comment type="similarity">
    <text evidence="2">Belongs to the EspG family.</text>
</comment>
<name>A0ABW3QI98_9PSEU</name>
<evidence type="ECO:0000313" key="6">
    <source>
        <dbReference type="Proteomes" id="UP001597168"/>
    </source>
</evidence>
<keyword evidence="6" id="KW-1185">Reference proteome</keyword>
<dbReference type="RefSeq" id="WP_380719974.1">
    <property type="nucleotide sequence ID" value="NZ_JBHTLK010000011.1"/>
</dbReference>
<accession>A0ABW3QI98</accession>
<protein>
    <submittedName>
        <fullName evidence="5">ESX secretion-associated protein EspG</fullName>
    </submittedName>
</protein>
<evidence type="ECO:0000313" key="5">
    <source>
        <dbReference type="EMBL" id="MFD1146336.1"/>
    </source>
</evidence>
<proteinExistence type="inferred from homology"/>
<comment type="caution">
    <text evidence="5">The sequence shown here is derived from an EMBL/GenBank/DDBJ whole genome shotgun (WGS) entry which is preliminary data.</text>
</comment>
<evidence type="ECO:0000256" key="3">
    <source>
        <dbReference type="ARBA" id="ARBA00022490"/>
    </source>
</evidence>
<comment type="subcellular location">
    <subcellularLocation>
        <location evidence="1">Cytoplasm</location>
    </subcellularLocation>
</comment>
<evidence type="ECO:0000256" key="4">
    <source>
        <dbReference type="ARBA" id="ARBA00023186"/>
    </source>
</evidence>
<keyword evidence="4" id="KW-0143">Chaperone</keyword>
<dbReference type="Proteomes" id="UP001597168">
    <property type="component" value="Unassembled WGS sequence"/>
</dbReference>
<keyword evidence="3" id="KW-0963">Cytoplasm</keyword>
<gene>
    <name evidence="5" type="ORF">ACFQ3T_04295</name>
</gene>
<evidence type="ECO:0000256" key="2">
    <source>
        <dbReference type="ARBA" id="ARBA00006411"/>
    </source>
</evidence>